<dbReference type="EMBL" id="JBDFQZ010000007">
    <property type="protein sequence ID" value="KAK9706071.1"/>
    <property type="molecule type" value="Genomic_DNA"/>
</dbReference>
<dbReference type="Proteomes" id="UP001443914">
    <property type="component" value="Unassembled WGS sequence"/>
</dbReference>
<protein>
    <submittedName>
        <fullName evidence="2">Uncharacterized protein</fullName>
    </submittedName>
</protein>
<evidence type="ECO:0000313" key="3">
    <source>
        <dbReference type="Proteomes" id="UP001443914"/>
    </source>
</evidence>
<accession>A0AAW1JQD5</accession>
<feature type="region of interest" description="Disordered" evidence="1">
    <location>
        <begin position="31"/>
        <end position="61"/>
    </location>
</feature>
<sequence length="373" mass="41370">MQPQLSAGITSEVNHEDSIKLIALLNRKRKSVKNTNDKTEKRKCTRDDTSSTVLDHNDTQDSSAEDLHDLIMALKTETKVFLVRYNYLVSEIKKKNSPYAPTESVEPAEASLTPTQAFFADPELHRYVDEIVEISKAMKASNDRCPSLVKLSQRSGTVPAEKEEVGVVFGSNSSEMGHFPANDGQFSGDPGLNELQADQLVTNVLNNLGRSGRASNDKCTNDDVSNSSVTYMLCHATLHYPYLLHSKTLLSCTVIVPVDMGCTCDCGGRPDPNQLVVSDFLLSHRDLMSPIFSIRKQVIDYCFTDDHTLTVGEILVRYGDQFFLARSDLLTLLPGDQICSNVLDCWSILLNWLMALKKAHVNASRAFFGTSHT</sequence>
<reference evidence="2" key="1">
    <citation type="submission" date="2024-03" db="EMBL/GenBank/DDBJ databases">
        <title>WGS assembly of Saponaria officinalis var. Norfolk2.</title>
        <authorList>
            <person name="Jenkins J."/>
            <person name="Shu S."/>
            <person name="Grimwood J."/>
            <person name="Barry K."/>
            <person name="Goodstein D."/>
            <person name="Schmutz J."/>
            <person name="Leebens-Mack J."/>
            <person name="Osbourn A."/>
        </authorList>
    </citation>
    <scope>NUCLEOTIDE SEQUENCE [LARGE SCALE GENOMIC DNA]</scope>
    <source>
        <strain evidence="2">JIC</strain>
    </source>
</reference>
<name>A0AAW1JQD5_SAPOF</name>
<proteinExistence type="predicted"/>
<gene>
    <name evidence="2" type="ORF">RND81_07G102400</name>
</gene>
<dbReference type="AlphaFoldDB" id="A0AAW1JQD5"/>
<organism evidence="2 3">
    <name type="scientific">Saponaria officinalis</name>
    <name type="common">Common soapwort</name>
    <name type="synonym">Lychnis saponaria</name>
    <dbReference type="NCBI Taxonomy" id="3572"/>
    <lineage>
        <taxon>Eukaryota</taxon>
        <taxon>Viridiplantae</taxon>
        <taxon>Streptophyta</taxon>
        <taxon>Embryophyta</taxon>
        <taxon>Tracheophyta</taxon>
        <taxon>Spermatophyta</taxon>
        <taxon>Magnoliopsida</taxon>
        <taxon>eudicotyledons</taxon>
        <taxon>Gunneridae</taxon>
        <taxon>Pentapetalae</taxon>
        <taxon>Caryophyllales</taxon>
        <taxon>Caryophyllaceae</taxon>
        <taxon>Caryophylleae</taxon>
        <taxon>Saponaria</taxon>
    </lineage>
</organism>
<evidence type="ECO:0000256" key="1">
    <source>
        <dbReference type="SAM" id="MobiDB-lite"/>
    </source>
</evidence>
<evidence type="ECO:0000313" key="2">
    <source>
        <dbReference type="EMBL" id="KAK9706071.1"/>
    </source>
</evidence>
<comment type="caution">
    <text evidence="2">The sequence shown here is derived from an EMBL/GenBank/DDBJ whole genome shotgun (WGS) entry which is preliminary data.</text>
</comment>
<keyword evidence="3" id="KW-1185">Reference proteome</keyword>
<feature type="compositionally biased region" description="Basic and acidic residues" evidence="1">
    <location>
        <begin position="35"/>
        <end position="61"/>
    </location>
</feature>